<dbReference type="InterPro" id="IPR046651">
    <property type="entry name" value="DUF6763"/>
</dbReference>
<evidence type="ECO:0000313" key="2">
    <source>
        <dbReference type="EMBL" id="AOS97796.1"/>
    </source>
</evidence>
<gene>
    <name evidence="2" type="ORF">AUP74_02394</name>
</gene>
<evidence type="ECO:0000313" key="3">
    <source>
        <dbReference type="Proteomes" id="UP000095672"/>
    </source>
</evidence>
<accession>A0A1C9W9F7</accession>
<name>A0A1C9W9F7_9GAMM</name>
<organism evidence="2 3">
    <name type="scientific">Microbulbifer aggregans</name>
    <dbReference type="NCBI Taxonomy" id="1769779"/>
    <lineage>
        <taxon>Bacteria</taxon>
        <taxon>Pseudomonadati</taxon>
        <taxon>Pseudomonadota</taxon>
        <taxon>Gammaproteobacteria</taxon>
        <taxon>Cellvibrionales</taxon>
        <taxon>Microbulbiferaceae</taxon>
        <taxon>Microbulbifer</taxon>
    </lineage>
</organism>
<dbReference type="Pfam" id="PF20549">
    <property type="entry name" value="DUF6763"/>
    <property type="match status" value="1"/>
</dbReference>
<proteinExistence type="predicted"/>
<dbReference type="Proteomes" id="UP000095672">
    <property type="component" value="Chromosome"/>
</dbReference>
<dbReference type="OrthoDB" id="7062948at2"/>
<evidence type="ECO:0000256" key="1">
    <source>
        <dbReference type="SAM" id="MobiDB-lite"/>
    </source>
</evidence>
<dbReference type="STRING" id="1769779.AUP74_02394"/>
<protein>
    <submittedName>
        <fullName evidence="2">Uncharacterized protein</fullName>
    </submittedName>
</protein>
<dbReference type="EMBL" id="CP014143">
    <property type="protein sequence ID" value="AOS97796.1"/>
    <property type="molecule type" value="Genomic_DNA"/>
</dbReference>
<dbReference type="KEGG" id="micc:AUP74_02394"/>
<reference evidence="3" key="1">
    <citation type="submission" date="2016-01" db="EMBL/GenBank/DDBJ databases">
        <title>Complete genome sequence of Microbulbifer sp. CCB-MM1, a halophile isolated from Matang Mangrove Forest, Perak.</title>
        <authorList>
            <person name="Moh T.H."/>
            <person name="Dinesh B."/>
            <person name="Lau N.-S."/>
            <person name="Go F."/>
            <person name="Alexander Chong S.-C."/>
        </authorList>
    </citation>
    <scope>NUCLEOTIDE SEQUENCE [LARGE SCALE GENOMIC DNA]</scope>
    <source>
        <strain evidence="3">CCB-MM1</strain>
    </source>
</reference>
<feature type="region of interest" description="Disordered" evidence="1">
    <location>
        <begin position="58"/>
        <end position="106"/>
    </location>
</feature>
<sequence>MTQMAPDIGNWFEDLESGEVFEVVALDEFHQTVEVQYLDGTVDEMDREYWISRSLAPAAAPEDAHAAYGQTAREQDPNSAGSTPELLSPLDNLEGESFTGTDESPF</sequence>
<keyword evidence="3" id="KW-1185">Reference proteome</keyword>
<dbReference type="AlphaFoldDB" id="A0A1C9W9F7"/>